<keyword evidence="1" id="KW-0812">Transmembrane</keyword>
<name>A0A485L268_9STRA</name>
<dbReference type="EMBL" id="VJMH01005607">
    <property type="protein sequence ID" value="KAF0694072.1"/>
    <property type="molecule type" value="Genomic_DNA"/>
</dbReference>
<evidence type="ECO:0000256" key="1">
    <source>
        <dbReference type="SAM" id="Phobius"/>
    </source>
</evidence>
<dbReference type="InterPro" id="IPR051681">
    <property type="entry name" value="Ser/Thr_Kinases-Pseudokinases"/>
</dbReference>
<organism evidence="5 6">
    <name type="scientific">Aphanomyces stellatus</name>
    <dbReference type="NCBI Taxonomy" id="120398"/>
    <lineage>
        <taxon>Eukaryota</taxon>
        <taxon>Sar</taxon>
        <taxon>Stramenopiles</taxon>
        <taxon>Oomycota</taxon>
        <taxon>Saprolegniomycetes</taxon>
        <taxon>Saprolegniales</taxon>
        <taxon>Verrucalvaceae</taxon>
        <taxon>Aphanomyces</taxon>
    </lineage>
</organism>
<dbReference type="PANTHER" id="PTHR44329">
    <property type="entry name" value="SERINE/THREONINE-PROTEIN KINASE TNNI3K-RELATED"/>
    <property type="match status" value="1"/>
</dbReference>
<dbReference type="SUPFAM" id="SSF56112">
    <property type="entry name" value="Protein kinase-like (PK-like)"/>
    <property type="match status" value="1"/>
</dbReference>
<dbReference type="AlphaFoldDB" id="A0A485L268"/>
<keyword evidence="6" id="KW-1185">Reference proteome</keyword>
<evidence type="ECO:0000313" key="4">
    <source>
        <dbReference type="EMBL" id="KAF0694072.1"/>
    </source>
</evidence>
<protein>
    <submittedName>
        <fullName evidence="5">Aste57867_15020 protein</fullName>
    </submittedName>
</protein>
<dbReference type="Gene3D" id="1.10.510.10">
    <property type="entry name" value="Transferase(Phosphotransferase) domain 1"/>
    <property type="match status" value="1"/>
</dbReference>
<dbReference type="SUPFAM" id="SSF52058">
    <property type="entry name" value="L domain-like"/>
    <property type="match status" value="1"/>
</dbReference>
<evidence type="ECO:0000313" key="5">
    <source>
        <dbReference type="EMBL" id="VFT91834.1"/>
    </source>
</evidence>
<dbReference type="PROSITE" id="PS51257">
    <property type="entry name" value="PROKAR_LIPOPROTEIN"/>
    <property type="match status" value="1"/>
</dbReference>
<feature type="transmembrane region" description="Helical" evidence="1">
    <location>
        <begin position="335"/>
        <end position="357"/>
    </location>
</feature>
<dbReference type="InterPro" id="IPR011009">
    <property type="entry name" value="Kinase-like_dom_sf"/>
</dbReference>
<dbReference type="Proteomes" id="UP000332933">
    <property type="component" value="Unassembled WGS sequence"/>
</dbReference>
<feature type="chain" id="PRO_5033437253" evidence="2">
    <location>
        <begin position="21"/>
        <end position="684"/>
    </location>
</feature>
<feature type="domain" description="Protein kinase" evidence="3">
    <location>
        <begin position="412"/>
        <end position="679"/>
    </location>
</feature>
<proteinExistence type="predicted"/>
<feature type="signal peptide" evidence="2">
    <location>
        <begin position="1"/>
        <end position="20"/>
    </location>
</feature>
<evidence type="ECO:0000256" key="2">
    <source>
        <dbReference type="SAM" id="SignalP"/>
    </source>
</evidence>
<keyword evidence="1" id="KW-1133">Transmembrane helix</keyword>
<dbReference type="EMBL" id="CAADRA010005628">
    <property type="protein sequence ID" value="VFT91834.1"/>
    <property type="molecule type" value="Genomic_DNA"/>
</dbReference>
<dbReference type="Pfam" id="PF07714">
    <property type="entry name" value="PK_Tyr_Ser-Thr"/>
    <property type="match status" value="1"/>
</dbReference>
<dbReference type="InterPro" id="IPR032675">
    <property type="entry name" value="LRR_dom_sf"/>
</dbReference>
<dbReference type="GO" id="GO:0005524">
    <property type="term" value="F:ATP binding"/>
    <property type="evidence" value="ECO:0007669"/>
    <property type="project" value="InterPro"/>
</dbReference>
<dbReference type="PANTHER" id="PTHR44329:SF214">
    <property type="entry name" value="PROTEIN KINASE DOMAIN-CONTAINING PROTEIN"/>
    <property type="match status" value="1"/>
</dbReference>
<keyword evidence="1" id="KW-0472">Membrane</keyword>
<sequence length="684" mass="75215">MRVKLVVAFLPFLTATMGLACPYTALPPSVSMVSVAEKALCGTVAVGSDATHNGICLVTRNCTFPVPRLTNVPTQPTSAINDNLTYEAVGNYTDLTPESVVDLHFSGTSASPSSLDLTMAILPSRIRTIVFDHFTNITIPSTFQWPPALTTMSFNSCGQEHLPQLPPTVTSLTLNRTRFTNSSSDFKTLPASLTELYMINTSYTFLDDSDWRNLTQLYVPHLYWTLSGFRRIANIELGPNLTTLMLVDVNLSAWIMDNSTFAALNRMTHNGSTLGRHVLVSNVMISTSNATCQNVSGKLQPLWANQSSVNTTRPWLFSVCVVTPPTMPDESSGRIVMGILIAVTLVMVGAVVFLVMYRCRQQARLEMETMCDHYDSSVTPMGPMGGATQLTYENAFMLVLELSHCRIDEKALTFTRKLGSGTSTDVWMGRFHGDDVAIKKLHKDKLVSMPAFVGAIQCLSTFASPCIVHLVGAAWATPSDVMCVMELMEGGNLRQHLNRTPRDVFAWIDKLDQLQAVVDGLVYLHALNVVHRDLTSSHVLLDPVKGAKLAGCGMSHGVFQRNRVCGNHTFRWMAPEVLLEQPYTATADIYSLGMVLSEFDTHRPPYADLTSPANGNQVVDSAIVIEIAQGTIKPTLSADCPEWIQDTVLQCLAQNPAERPTAVQLSRIVQFKRKQESMLRLDTV</sequence>
<reference evidence="5 6" key="1">
    <citation type="submission" date="2019-03" db="EMBL/GenBank/DDBJ databases">
        <authorList>
            <person name="Gaulin E."/>
            <person name="Dumas B."/>
        </authorList>
    </citation>
    <scope>NUCLEOTIDE SEQUENCE [LARGE SCALE GENOMIC DNA]</scope>
    <source>
        <strain evidence="5">CBS 568.67</strain>
    </source>
</reference>
<evidence type="ECO:0000259" key="3">
    <source>
        <dbReference type="PROSITE" id="PS50011"/>
    </source>
</evidence>
<dbReference type="Gene3D" id="3.30.200.20">
    <property type="entry name" value="Phosphorylase Kinase, domain 1"/>
    <property type="match status" value="1"/>
</dbReference>
<dbReference type="InterPro" id="IPR000719">
    <property type="entry name" value="Prot_kinase_dom"/>
</dbReference>
<dbReference type="OrthoDB" id="48004at2759"/>
<dbReference type="InterPro" id="IPR001245">
    <property type="entry name" value="Ser-Thr/Tyr_kinase_cat_dom"/>
</dbReference>
<keyword evidence="2" id="KW-0732">Signal</keyword>
<reference evidence="4" key="2">
    <citation type="submission" date="2019-06" db="EMBL/GenBank/DDBJ databases">
        <title>Genomics analysis of Aphanomyces spp. identifies a new class of oomycete effector associated with host adaptation.</title>
        <authorList>
            <person name="Gaulin E."/>
        </authorList>
    </citation>
    <scope>NUCLEOTIDE SEQUENCE</scope>
    <source>
        <strain evidence="4">CBS 578.67</strain>
    </source>
</reference>
<dbReference type="PROSITE" id="PS50011">
    <property type="entry name" value="PROTEIN_KINASE_DOM"/>
    <property type="match status" value="1"/>
</dbReference>
<dbReference type="GO" id="GO:0004674">
    <property type="term" value="F:protein serine/threonine kinase activity"/>
    <property type="evidence" value="ECO:0007669"/>
    <property type="project" value="TreeGrafter"/>
</dbReference>
<dbReference type="Gene3D" id="3.80.10.10">
    <property type="entry name" value="Ribonuclease Inhibitor"/>
    <property type="match status" value="1"/>
</dbReference>
<evidence type="ECO:0000313" key="6">
    <source>
        <dbReference type="Proteomes" id="UP000332933"/>
    </source>
</evidence>
<accession>A0A485L268</accession>
<gene>
    <name evidence="5" type="primary">Aste57867_15020</name>
    <name evidence="4" type="ORF">As57867_014964</name>
    <name evidence="5" type="ORF">ASTE57867_15020</name>
</gene>